<accession>A0A151GXY0</accession>
<protein>
    <submittedName>
        <fullName evidence="2">Uncharacterized protein</fullName>
    </submittedName>
</protein>
<dbReference type="AlphaFoldDB" id="A0A151GXY0"/>
<evidence type="ECO:0000313" key="3">
    <source>
        <dbReference type="Proteomes" id="UP000076580"/>
    </source>
</evidence>
<evidence type="ECO:0000256" key="1">
    <source>
        <dbReference type="SAM" id="MobiDB-lite"/>
    </source>
</evidence>
<organism evidence="2 3">
    <name type="scientific">Drechmeria coniospora</name>
    <name type="common">Nematophagous fungus</name>
    <name type="synonym">Meria coniospora</name>
    <dbReference type="NCBI Taxonomy" id="98403"/>
    <lineage>
        <taxon>Eukaryota</taxon>
        <taxon>Fungi</taxon>
        <taxon>Dikarya</taxon>
        <taxon>Ascomycota</taxon>
        <taxon>Pezizomycotina</taxon>
        <taxon>Sordariomycetes</taxon>
        <taxon>Hypocreomycetidae</taxon>
        <taxon>Hypocreales</taxon>
        <taxon>Ophiocordycipitaceae</taxon>
        <taxon>Drechmeria</taxon>
    </lineage>
</organism>
<dbReference type="EMBL" id="LAYC01000001">
    <property type="protein sequence ID" value="KYK61969.1"/>
    <property type="molecule type" value="Genomic_DNA"/>
</dbReference>
<feature type="region of interest" description="Disordered" evidence="1">
    <location>
        <begin position="197"/>
        <end position="217"/>
    </location>
</feature>
<dbReference type="RefSeq" id="XP_040661321.1">
    <property type="nucleotide sequence ID" value="XM_040800438.1"/>
</dbReference>
<gene>
    <name evidence="2" type="ORF">DCS_03114</name>
</gene>
<reference evidence="2 3" key="1">
    <citation type="journal article" date="2016" name="Sci. Rep.">
        <title>Insights into Adaptations to a Near-Obligate Nematode Endoparasitic Lifestyle from the Finished Genome of Drechmeria coniospora.</title>
        <authorList>
            <person name="Zhang L."/>
            <person name="Zhou Z."/>
            <person name="Guo Q."/>
            <person name="Fokkens L."/>
            <person name="Miskei M."/>
            <person name="Pocsi I."/>
            <person name="Zhang W."/>
            <person name="Chen M."/>
            <person name="Wang L."/>
            <person name="Sun Y."/>
            <person name="Donzelli B.G."/>
            <person name="Gibson D.M."/>
            <person name="Nelson D.R."/>
            <person name="Luo J.G."/>
            <person name="Rep M."/>
            <person name="Liu H."/>
            <person name="Yang S."/>
            <person name="Wang J."/>
            <person name="Krasnoff S.B."/>
            <person name="Xu Y."/>
            <person name="Molnar I."/>
            <person name="Lin M."/>
        </authorList>
    </citation>
    <scope>NUCLEOTIDE SEQUENCE [LARGE SCALE GENOMIC DNA]</scope>
    <source>
        <strain evidence="2 3">ARSEF 6962</strain>
    </source>
</reference>
<dbReference type="STRING" id="98403.A0A151GXY0"/>
<keyword evidence="3" id="KW-1185">Reference proteome</keyword>
<dbReference type="GeneID" id="63715757"/>
<sequence length="267" mass="29146">MLSSSLRAAASISDTYTLRKSPELVEKLVRTWLESPHVGVGDHAAGVIHRLLENDLDLAGDGPSRDSDTNADVGAAGFWDLITQQEPILSIIRDLCSYESASHRTELDVTISQGRLLQLLPRLAVLNLEKLMQSGSPHLFPLPALPAIYSDPMIGKGGLLPWAALNMIDKSDEILYRNLIAFFQEFVLLMHKARREQSSKPTSSPMENGSGAGRQQRDGSVKSLIQAACSGDSLLPRALLAVPDDNLEDDSADYQNDLKGYISQLLN</sequence>
<comment type="caution">
    <text evidence="2">The sequence shown here is derived from an EMBL/GenBank/DDBJ whole genome shotgun (WGS) entry which is preliminary data.</text>
</comment>
<dbReference type="Proteomes" id="UP000076580">
    <property type="component" value="Chromosome 01"/>
</dbReference>
<proteinExistence type="predicted"/>
<name>A0A151GXY0_DRECN</name>
<dbReference type="InParanoid" id="A0A151GXY0"/>
<evidence type="ECO:0000313" key="2">
    <source>
        <dbReference type="EMBL" id="KYK61969.1"/>
    </source>
</evidence>